<protein>
    <recommendedName>
        <fullName evidence="2">alanine--tRNA ligase</fullName>
        <ecNumber evidence="2">6.1.1.7</ecNumber>
    </recommendedName>
</protein>
<evidence type="ECO:0000256" key="2">
    <source>
        <dbReference type="ARBA" id="ARBA00013168"/>
    </source>
</evidence>
<dbReference type="InterPro" id="IPR018164">
    <property type="entry name" value="Ala-tRNA-synth_IIc_N"/>
</dbReference>
<keyword evidence="8" id="KW-0648">Protein biosynthesis</keyword>
<dbReference type="Gene3D" id="3.30.930.10">
    <property type="entry name" value="Bira Bifunctional Protein, Domain 2"/>
    <property type="match status" value="1"/>
</dbReference>
<dbReference type="GO" id="GO:0006419">
    <property type="term" value="P:alanyl-tRNA aminoacylation"/>
    <property type="evidence" value="ECO:0007669"/>
    <property type="project" value="InterPro"/>
</dbReference>
<evidence type="ECO:0000256" key="7">
    <source>
        <dbReference type="ARBA" id="ARBA00022884"/>
    </source>
</evidence>
<reference evidence="11" key="1">
    <citation type="journal article" date="2014" name="Front. Microbiol.">
        <title>High frequency of phylogenetically diverse reductive dehalogenase-homologous genes in deep subseafloor sedimentary metagenomes.</title>
        <authorList>
            <person name="Kawai M."/>
            <person name="Futagami T."/>
            <person name="Toyoda A."/>
            <person name="Takaki Y."/>
            <person name="Nishi S."/>
            <person name="Hori S."/>
            <person name="Arai W."/>
            <person name="Tsubouchi T."/>
            <person name="Morono Y."/>
            <person name="Uchiyama I."/>
            <person name="Ito T."/>
            <person name="Fujiyama A."/>
            <person name="Inagaki F."/>
            <person name="Takami H."/>
        </authorList>
    </citation>
    <scope>NUCLEOTIDE SEQUENCE</scope>
    <source>
        <strain evidence="11">Expedition CK06-06</strain>
    </source>
</reference>
<evidence type="ECO:0000313" key="11">
    <source>
        <dbReference type="EMBL" id="GAH67703.1"/>
    </source>
</evidence>
<evidence type="ECO:0000256" key="6">
    <source>
        <dbReference type="ARBA" id="ARBA00022840"/>
    </source>
</evidence>
<keyword evidence="5" id="KW-0547">Nucleotide-binding</keyword>
<dbReference type="SUPFAM" id="SSF55681">
    <property type="entry name" value="Class II aaRS and biotin synthetases"/>
    <property type="match status" value="1"/>
</dbReference>
<dbReference type="InterPro" id="IPR018165">
    <property type="entry name" value="Ala-tRNA-synth_IIc_core"/>
</dbReference>
<evidence type="ECO:0000256" key="4">
    <source>
        <dbReference type="ARBA" id="ARBA00022598"/>
    </source>
</evidence>
<name>X1JD66_9ZZZZ</name>
<dbReference type="PROSITE" id="PS50860">
    <property type="entry name" value="AA_TRNA_LIGASE_II_ALA"/>
    <property type="match status" value="1"/>
</dbReference>
<gene>
    <name evidence="11" type="ORF">S03H2_48844</name>
</gene>
<dbReference type="Pfam" id="PF01411">
    <property type="entry name" value="tRNA-synt_2c"/>
    <property type="match status" value="1"/>
</dbReference>
<dbReference type="GO" id="GO:0002161">
    <property type="term" value="F:aminoacyl-tRNA deacylase activity"/>
    <property type="evidence" value="ECO:0007669"/>
    <property type="project" value="TreeGrafter"/>
</dbReference>
<sequence>CFRTNDLEKVGQTPHHHTLFEMLGNFSLGDYFKEEACEWGWEFVTKELGLRKKNLWITIFREDEETHRIWKKIGIAPSKILKKGEEDNFWSLGEVGSVDRTQRFSLIGAKALAVQDQIVSRGVVAQDGSNSGILFSCSSIETNWGDSLPYLQKTSTLEWVWKGLLQCSRE</sequence>
<dbReference type="InterPro" id="IPR050058">
    <property type="entry name" value="Ala-tRNA_ligase"/>
</dbReference>
<keyword evidence="3" id="KW-0820">tRNA-binding</keyword>
<accession>X1JD66</accession>
<evidence type="ECO:0000256" key="9">
    <source>
        <dbReference type="ARBA" id="ARBA00023146"/>
    </source>
</evidence>
<keyword evidence="9" id="KW-0030">Aminoacyl-tRNA synthetase</keyword>
<organism evidence="11">
    <name type="scientific">marine sediment metagenome</name>
    <dbReference type="NCBI Taxonomy" id="412755"/>
    <lineage>
        <taxon>unclassified sequences</taxon>
        <taxon>metagenomes</taxon>
        <taxon>ecological metagenomes</taxon>
    </lineage>
</organism>
<dbReference type="GO" id="GO:0000049">
    <property type="term" value="F:tRNA binding"/>
    <property type="evidence" value="ECO:0007669"/>
    <property type="project" value="UniProtKB-KW"/>
</dbReference>
<dbReference type="PANTHER" id="PTHR11777">
    <property type="entry name" value="ALANYL-TRNA SYNTHETASE"/>
    <property type="match status" value="1"/>
</dbReference>
<comment type="similarity">
    <text evidence="1">Belongs to the class-II aminoacyl-tRNA synthetase family.</text>
</comment>
<dbReference type="EC" id="6.1.1.7" evidence="2"/>
<evidence type="ECO:0000256" key="3">
    <source>
        <dbReference type="ARBA" id="ARBA00022555"/>
    </source>
</evidence>
<feature type="domain" description="Alanyl-transfer RNA synthetases family profile" evidence="10">
    <location>
        <begin position="1"/>
        <end position="96"/>
    </location>
</feature>
<feature type="non-terminal residue" evidence="11">
    <location>
        <position position="1"/>
    </location>
</feature>
<evidence type="ECO:0000256" key="5">
    <source>
        <dbReference type="ARBA" id="ARBA00022741"/>
    </source>
</evidence>
<evidence type="ECO:0000256" key="8">
    <source>
        <dbReference type="ARBA" id="ARBA00022917"/>
    </source>
</evidence>
<dbReference type="PANTHER" id="PTHR11777:SF9">
    <property type="entry name" value="ALANINE--TRNA LIGASE, CYTOPLASMIC"/>
    <property type="match status" value="1"/>
</dbReference>
<evidence type="ECO:0000256" key="1">
    <source>
        <dbReference type="ARBA" id="ARBA00008226"/>
    </source>
</evidence>
<keyword evidence="6" id="KW-0067">ATP-binding</keyword>
<dbReference type="GO" id="GO:0005829">
    <property type="term" value="C:cytosol"/>
    <property type="evidence" value="ECO:0007669"/>
    <property type="project" value="TreeGrafter"/>
</dbReference>
<comment type="caution">
    <text evidence="11">The sequence shown here is derived from an EMBL/GenBank/DDBJ whole genome shotgun (WGS) entry which is preliminary data.</text>
</comment>
<dbReference type="GO" id="GO:0005524">
    <property type="term" value="F:ATP binding"/>
    <property type="evidence" value="ECO:0007669"/>
    <property type="project" value="UniProtKB-KW"/>
</dbReference>
<dbReference type="EMBL" id="BARU01030827">
    <property type="protein sequence ID" value="GAH67703.1"/>
    <property type="molecule type" value="Genomic_DNA"/>
</dbReference>
<evidence type="ECO:0000259" key="10">
    <source>
        <dbReference type="PROSITE" id="PS50860"/>
    </source>
</evidence>
<keyword evidence="4" id="KW-0436">Ligase</keyword>
<dbReference type="GO" id="GO:0004813">
    <property type="term" value="F:alanine-tRNA ligase activity"/>
    <property type="evidence" value="ECO:0007669"/>
    <property type="project" value="UniProtKB-EC"/>
</dbReference>
<dbReference type="InterPro" id="IPR045864">
    <property type="entry name" value="aa-tRNA-synth_II/BPL/LPL"/>
</dbReference>
<keyword evidence="7" id="KW-0694">RNA-binding</keyword>
<proteinExistence type="inferred from homology"/>
<dbReference type="AlphaFoldDB" id="X1JD66"/>